<evidence type="ECO:0000313" key="1">
    <source>
        <dbReference type="EMBL" id="MBU3804862.1"/>
    </source>
</evidence>
<name>A0A9E2KDS3_9FIRM</name>
<reference evidence="1" key="1">
    <citation type="journal article" date="2021" name="PeerJ">
        <title>Extensive microbial diversity within the chicken gut microbiome revealed by metagenomics and culture.</title>
        <authorList>
            <person name="Gilroy R."/>
            <person name="Ravi A."/>
            <person name="Getino M."/>
            <person name="Pursley I."/>
            <person name="Horton D.L."/>
            <person name="Alikhan N.F."/>
            <person name="Baker D."/>
            <person name="Gharbi K."/>
            <person name="Hall N."/>
            <person name="Watson M."/>
            <person name="Adriaenssens E.M."/>
            <person name="Foster-Nyarko E."/>
            <person name="Jarju S."/>
            <person name="Secka A."/>
            <person name="Antonio M."/>
            <person name="Oren A."/>
            <person name="Chaudhuri R.R."/>
            <person name="La Ragione R."/>
            <person name="Hildebrand F."/>
            <person name="Pallen M.J."/>
        </authorList>
    </citation>
    <scope>NUCLEOTIDE SEQUENCE</scope>
    <source>
        <strain evidence="1">B5-657</strain>
    </source>
</reference>
<dbReference type="Proteomes" id="UP000824229">
    <property type="component" value="Unassembled WGS sequence"/>
</dbReference>
<comment type="caution">
    <text evidence="1">The sequence shown here is derived from an EMBL/GenBank/DDBJ whole genome shotgun (WGS) entry which is preliminary data.</text>
</comment>
<sequence length="433" mass="48007">MDDIRDIKLLQEALVQYDNLINRPLLHDLGCLCVTPPLTCTTPIYLLHIKTLPANNNSSYFSFILNALISLSHALGYFLFSTNGKISIYIGVKGECSAAFSLLQNGLLQSFPGTTFEVVFDAPKFLTDFFSPTNCFQIASATVIPNTTSTTPLLTQFSDLMGSSSDYAAFFLAHPISYCELSKYYDELCELYNIFSIFNEVHFNHMHGLVKNGSTTITNCDTDTNGGSRTETNGTNMAHYQNSHTTTTISSGAPCPYLNNNINLSVLSHKACNHSHTDNASCAQGSTFNNSHAHTHSRFSSENKTHNHGINYSAQNICVQNALSTLSVIINRIQLLLRSTTFEYGAYFFSSCSETSIRAAYTFMGLASNPSTYLGPTLVNFWSPDHPSYSLILDSLFRFEYPKFHSPNICSPFHNTTFIQSVELLSSVYFPIS</sequence>
<dbReference type="AlphaFoldDB" id="A0A9E2KDS3"/>
<protein>
    <submittedName>
        <fullName evidence="1">Uncharacterized protein</fullName>
    </submittedName>
</protein>
<organism evidence="1 2">
    <name type="scientific">Candidatus Cellulosilyticum pullistercoris</name>
    <dbReference type="NCBI Taxonomy" id="2838521"/>
    <lineage>
        <taxon>Bacteria</taxon>
        <taxon>Bacillati</taxon>
        <taxon>Bacillota</taxon>
        <taxon>Clostridia</taxon>
        <taxon>Lachnospirales</taxon>
        <taxon>Cellulosilyticaceae</taxon>
        <taxon>Cellulosilyticum</taxon>
    </lineage>
</organism>
<accession>A0A9E2KDS3</accession>
<reference evidence="1" key="2">
    <citation type="submission" date="2021-04" db="EMBL/GenBank/DDBJ databases">
        <authorList>
            <person name="Gilroy R."/>
        </authorList>
    </citation>
    <scope>NUCLEOTIDE SEQUENCE</scope>
    <source>
        <strain evidence="1">B5-657</strain>
    </source>
</reference>
<proteinExistence type="predicted"/>
<evidence type="ECO:0000313" key="2">
    <source>
        <dbReference type="Proteomes" id="UP000824229"/>
    </source>
</evidence>
<dbReference type="EMBL" id="JAHLFQ010000208">
    <property type="protein sequence ID" value="MBU3804862.1"/>
    <property type="molecule type" value="Genomic_DNA"/>
</dbReference>
<gene>
    <name evidence="1" type="ORF">H9872_08930</name>
</gene>